<protein>
    <submittedName>
        <fullName evidence="2">Uncharacterized protein</fullName>
    </submittedName>
</protein>
<evidence type="ECO:0000256" key="1">
    <source>
        <dbReference type="SAM" id="SignalP"/>
    </source>
</evidence>
<dbReference type="AlphaFoldDB" id="X6P9M4"/>
<accession>X6P9M4</accession>
<keyword evidence="1" id="KW-0732">Signal</keyword>
<evidence type="ECO:0000313" key="2">
    <source>
        <dbReference type="EMBL" id="ETO35250.1"/>
    </source>
</evidence>
<reference evidence="2 3" key="1">
    <citation type="journal article" date="2013" name="Curr. Biol.">
        <title>The Genome of the Foraminiferan Reticulomyxa filosa.</title>
        <authorList>
            <person name="Glockner G."/>
            <person name="Hulsmann N."/>
            <person name="Schleicher M."/>
            <person name="Noegel A.A."/>
            <person name="Eichinger L."/>
            <person name="Gallinger C."/>
            <person name="Pawlowski J."/>
            <person name="Sierra R."/>
            <person name="Euteneuer U."/>
            <person name="Pillet L."/>
            <person name="Moustafa A."/>
            <person name="Platzer M."/>
            <person name="Groth M."/>
            <person name="Szafranski K."/>
            <person name="Schliwa M."/>
        </authorList>
    </citation>
    <scope>NUCLEOTIDE SEQUENCE [LARGE SCALE GENOMIC DNA]</scope>
</reference>
<organism evidence="2 3">
    <name type="scientific">Reticulomyxa filosa</name>
    <dbReference type="NCBI Taxonomy" id="46433"/>
    <lineage>
        <taxon>Eukaryota</taxon>
        <taxon>Sar</taxon>
        <taxon>Rhizaria</taxon>
        <taxon>Retaria</taxon>
        <taxon>Foraminifera</taxon>
        <taxon>Monothalamids</taxon>
        <taxon>Reticulomyxidae</taxon>
        <taxon>Reticulomyxa</taxon>
    </lineage>
</organism>
<evidence type="ECO:0000313" key="3">
    <source>
        <dbReference type="Proteomes" id="UP000023152"/>
    </source>
</evidence>
<keyword evidence="3" id="KW-1185">Reference proteome</keyword>
<feature type="chain" id="PRO_5004975738" evidence="1">
    <location>
        <begin position="24"/>
        <end position="187"/>
    </location>
</feature>
<dbReference type="EMBL" id="ASPP01001815">
    <property type="protein sequence ID" value="ETO35250.1"/>
    <property type="molecule type" value="Genomic_DNA"/>
</dbReference>
<name>X6P9M4_RETFI</name>
<feature type="signal peptide" evidence="1">
    <location>
        <begin position="1"/>
        <end position="23"/>
    </location>
</feature>
<sequence>MKRNQFLCIFLLLAISLLTLLIAKDNNGLVISTPVTTPEETLDTSSNDQVELIEVGSHAEVSPLFCYTSTFSPIFLIFLFQPSAKDPANNKYKQNTKKMNIINPALAQALKDIENNPNLLESSQNVVDFTVKKKSESKLKVKHFNYVSNPSVPRHLLLSKKQKQKNIGISEDRLKEIREVFDWLDVK</sequence>
<proteinExistence type="predicted"/>
<gene>
    <name evidence="2" type="ORF">RFI_01812</name>
</gene>
<dbReference type="Proteomes" id="UP000023152">
    <property type="component" value="Unassembled WGS sequence"/>
</dbReference>
<comment type="caution">
    <text evidence="2">The sequence shown here is derived from an EMBL/GenBank/DDBJ whole genome shotgun (WGS) entry which is preliminary data.</text>
</comment>